<sequence length="778" mass="86937">MAQAAQQDPLVNAFLLQKIDKLREKNIGKHVPLPQLVVVGDQSSGKSSLLESLTGIPFPRDVELCTRYATQITQRRDDVPRVEVSIIPGPRASEAHKKRVEAYRSDALSPENFRAKFPAILKEVNATMGIRQAFSQDGLDSGNTSDGYTSENSTEVKVSGLMVATSGGGSIFSEDVLRIEICGPGADYLTVIDVPGIFRTPTEGITTKEDMALVRSMVEGYIKDSRTVILAVLDSNVDIANQEILTLAEKYDQKGERTLGILTKPDKVIEQRHKASVCSIVRGKKKQLTLGYYVVRSRGADQDDADYERREELFNEEPWNSLPKERVGVQALRTRLADLLGDIAWREFPKLRKDIDEMLRAAEKERDSLGPSRKDEQKQRLFLSGMARQFQELVQAGLEAQYASDATFDVLPQLRLVTQVVNLADAFGREFQTMAPLRRFEREPGTEAPAVTGGVEEGTVEYEYNDGASVSSDAKESNESLGASADARPKHAQDLNPAQLLEAFPELQDIVSDEYRVDVPKGNIMAWIKDLHLRSRGMDLSTFSNAVWASAFKEQSSKWPSMSKAFVSRVVVAVHSFITSALHVVCMDRSVRDKLWSAMLDELQQRYKAGMSAAEFLVSAERDAKPYTLDHHFNENRQKSRGGRVADLLKDLYKSDQKFHFGKSESDAATVTIKQVRTATESKSNLDDIVERLHDDLSSYYEIARKRFVDNVLNQAVNYRLLFGPSTPLGLFSQEWVLGLDTEQLRAIAGESPGVTERRANLDRKIDDLQDAKKILSY</sequence>
<dbReference type="RefSeq" id="XP_070911856.1">
    <property type="nucleotide sequence ID" value="XM_071055755.1"/>
</dbReference>
<proteinExistence type="predicted"/>
<dbReference type="Pfam" id="PF01031">
    <property type="entry name" value="Dynamin_M"/>
    <property type="match status" value="1"/>
</dbReference>
<dbReference type="SMART" id="SM00053">
    <property type="entry name" value="DYNc"/>
    <property type="match status" value="1"/>
</dbReference>
<keyword evidence="1" id="KW-0547">Nucleotide-binding</keyword>
<evidence type="ECO:0000313" key="7">
    <source>
        <dbReference type="Proteomes" id="UP001628179"/>
    </source>
</evidence>
<keyword evidence="2" id="KW-0342">GTP-binding</keyword>
<dbReference type="InterPro" id="IPR027417">
    <property type="entry name" value="P-loop_NTPase"/>
</dbReference>
<dbReference type="InterPro" id="IPR000375">
    <property type="entry name" value="Dynamin_stalk"/>
</dbReference>
<dbReference type="Proteomes" id="UP001628179">
    <property type="component" value="Unassembled WGS sequence"/>
</dbReference>
<dbReference type="GeneID" id="98171078"/>
<reference evidence="6 7" key="1">
    <citation type="submission" date="2024-09" db="EMBL/GenBank/DDBJ databases">
        <title>Itraconazole resistance in Madurella fahalii resulting from another homologue of gene encoding cytochrome P450 14-alpha sterol demethylase (CYP51).</title>
        <authorList>
            <person name="Yoshioka I."/>
            <person name="Fahal A.H."/>
            <person name="Kaneko S."/>
            <person name="Yaguchi T."/>
        </authorList>
    </citation>
    <scope>NUCLEOTIDE SEQUENCE [LARGE SCALE GENOMIC DNA]</scope>
    <source>
        <strain evidence="6 7">IFM 68171</strain>
    </source>
</reference>
<dbReference type="PRINTS" id="PR00195">
    <property type="entry name" value="DYNAMIN"/>
</dbReference>
<feature type="region of interest" description="Disordered" evidence="3">
    <location>
        <begin position="468"/>
        <end position="489"/>
    </location>
</feature>
<keyword evidence="7" id="KW-1185">Reference proteome</keyword>
<dbReference type="PROSITE" id="PS51388">
    <property type="entry name" value="GED"/>
    <property type="match status" value="1"/>
</dbReference>
<feature type="domain" description="GED" evidence="4">
    <location>
        <begin position="690"/>
        <end position="778"/>
    </location>
</feature>
<evidence type="ECO:0000259" key="4">
    <source>
        <dbReference type="PROSITE" id="PS51388"/>
    </source>
</evidence>
<comment type="caution">
    <text evidence="6">The sequence shown here is derived from an EMBL/GenBank/DDBJ whole genome shotgun (WGS) entry which is preliminary data.</text>
</comment>
<dbReference type="InterPro" id="IPR022812">
    <property type="entry name" value="Dynamin"/>
</dbReference>
<evidence type="ECO:0000313" key="6">
    <source>
        <dbReference type="EMBL" id="GAB1310123.1"/>
    </source>
</evidence>
<protein>
    <submittedName>
        <fullName evidence="6">Golgi transport complex subunit 4</fullName>
    </submittedName>
</protein>
<evidence type="ECO:0000256" key="2">
    <source>
        <dbReference type="ARBA" id="ARBA00023134"/>
    </source>
</evidence>
<dbReference type="InterPro" id="IPR001401">
    <property type="entry name" value="Dynamin_GTPase"/>
</dbReference>
<evidence type="ECO:0000256" key="3">
    <source>
        <dbReference type="SAM" id="MobiDB-lite"/>
    </source>
</evidence>
<accession>A0ABQ0FX89</accession>
<dbReference type="EMBL" id="BAAFSV010000001">
    <property type="protein sequence ID" value="GAB1310123.1"/>
    <property type="molecule type" value="Genomic_DNA"/>
</dbReference>
<feature type="domain" description="Dynamin-type G" evidence="5">
    <location>
        <begin position="30"/>
        <end position="349"/>
    </location>
</feature>
<name>A0ABQ0FX89_9PEZI</name>
<dbReference type="CDD" id="cd08771">
    <property type="entry name" value="DLP_1"/>
    <property type="match status" value="1"/>
</dbReference>
<evidence type="ECO:0000256" key="1">
    <source>
        <dbReference type="ARBA" id="ARBA00022741"/>
    </source>
</evidence>
<evidence type="ECO:0000259" key="5">
    <source>
        <dbReference type="PROSITE" id="PS51718"/>
    </source>
</evidence>
<gene>
    <name evidence="6" type="primary">COG4_1</name>
    <name evidence="6" type="ORF">MFIFM68171_00333</name>
</gene>
<dbReference type="SUPFAM" id="SSF52540">
    <property type="entry name" value="P-loop containing nucleoside triphosphate hydrolases"/>
    <property type="match status" value="1"/>
</dbReference>
<dbReference type="Pfam" id="PF00350">
    <property type="entry name" value="Dynamin_N"/>
    <property type="match status" value="1"/>
</dbReference>
<dbReference type="InterPro" id="IPR020850">
    <property type="entry name" value="GED_dom"/>
</dbReference>
<dbReference type="Gene3D" id="3.40.50.300">
    <property type="entry name" value="P-loop containing nucleotide triphosphate hydrolases"/>
    <property type="match status" value="1"/>
</dbReference>
<organism evidence="6 7">
    <name type="scientific">Madurella fahalii</name>
    <dbReference type="NCBI Taxonomy" id="1157608"/>
    <lineage>
        <taxon>Eukaryota</taxon>
        <taxon>Fungi</taxon>
        <taxon>Dikarya</taxon>
        <taxon>Ascomycota</taxon>
        <taxon>Pezizomycotina</taxon>
        <taxon>Sordariomycetes</taxon>
        <taxon>Sordariomycetidae</taxon>
        <taxon>Sordariales</taxon>
        <taxon>Sordariales incertae sedis</taxon>
        <taxon>Madurella</taxon>
    </lineage>
</organism>
<dbReference type="PANTHER" id="PTHR11566:SF215">
    <property type="entry name" value="DYNAMIN GTPASE"/>
    <property type="match status" value="1"/>
</dbReference>
<dbReference type="PROSITE" id="PS51718">
    <property type="entry name" value="G_DYNAMIN_2"/>
    <property type="match status" value="1"/>
</dbReference>
<dbReference type="InterPro" id="IPR045063">
    <property type="entry name" value="Dynamin_N"/>
</dbReference>
<dbReference type="PANTHER" id="PTHR11566">
    <property type="entry name" value="DYNAMIN"/>
    <property type="match status" value="1"/>
</dbReference>
<dbReference type="InterPro" id="IPR030381">
    <property type="entry name" value="G_DYNAMIN_dom"/>
</dbReference>